<comment type="similarity">
    <text evidence="2">Belongs to the peptidase M20A family.</text>
</comment>
<evidence type="ECO:0000256" key="2">
    <source>
        <dbReference type="ARBA" id="ARBA00006247"/>
    </source>
</evidence>
<dbReference type="SUPFAM" id="SSF55031">
    <property type="entry name" value="Bacterial exopeptidase dimerisation domain"/>
    <property type="match status" value="1"/>
</dbReference>
<dbReference type="CDD" id="cd03888">
    <property type="entry name" value="M20_PepV"/>
    <property type="match status" value="1"/>
</dbReference>
<keyword evidence="3" id="KW-0645">Protease</keyword>
<keyword evidence="4" id="KW-0479">Metal-binding</keyword>
<dbReference type="NCBIfam" id="TIGR01887">
    <property type="entry name" value="dipeptidaselike"/>
    <property type="match status" value="1"/>
</dbReference>
<sequence>MDWLAQATARQGELIDDLQQLIRIESVLNEQEATAQQPFGKGPNEALHWLLARGEAQGMTVKNIDEMAGHIEMGHGDELVGILCHVDVVPAGDESTWTYPPFEGVIEDGKLFGRGAIDDKGPTMAAWLAMKMIKDANIPLNKRVRMIIGTDEESGFRCVDRYFATEELPSIGFAPDADFPLINAEKGIADLLFTSQAEGKEQIITFKAGHRTNMVPELATAQVHHLQHSEQAYHQFLQDQALTGTVETKDGVTTFTLKGKSAHAMEPHNGINAAIKLAEFLHPYMQEPASRNFTSFMVTAFGKDCYGTALGLAYEDEASGHTTLNPGIIHFAHNKAEIQVSMRYSVTYPFAERLAGAQAKIHALSFAFDIVSNSPPHYVEADAPLVKTLERIYRKYSGDQTTPLLSTGGGTYARAMAEKGENVACVAYGMLFPGEPDVMHQADEFVVIDNVIKAAAIYAEAIVALATN</sequence>
<feature type="domain" description="Peptidase M20 dimerisation" evidence="9">
    <location>
        <begin position="255"/>
        <end position="332"/>
    </location>
</feature>
<dbReference type="Gene3D" id="3.40.630.10">
    <property type="entry name" value="Zn peptidases"/>
    <property type="match status" value="1"/>
</dbReference>
<dbReference type="InterPro" id="IPR036264">
    <property type="entry name" value="Bact_exopeptidase_dim_dom"/>
</dbReference>
<evidence type="ECO:0000256" key="6">
    <source>
        <dbReference type="ARBA" id="ARBA00022833"/>
    </source>
</evidence>
<dbReference type="InterPro" id="IPR050072">
    <property type="entry name" value="Peptidase_M20A"/>
</dbReference>
<dbReference type="GO" id="GO:0008777">
    <property type="term" value="F:acetylornithine deacetylase activity"/>
    <property type="evidence" value="ECO:0007669"/>
    <property type="project" value="TreeGrafter"/>
</dbReference>
<protein>
    <submittedName>
        <fullName evidence="10">Dipeptidase PepV</fullName>
    </submittedName>
</protein>
<keyword evidence="5" id="KW-0378">Hydrolase</keyword>
<reference evidence="10" key="1">
    <citation type="journal article" date="2014" name="Int. J. Syst. Evol. Microbiol.">
        <title>Complete genome sequence of Corynebacterium casei LMG S-19264T (=DSM 44701T), isolated from a smear-ripened cheese.</title>
        <authorList>
            <consortium name="US DOE Joint Genome Institute (JGI-PGF)"/>
            <person name="Walter F."/>
            <person name="Albersmeier A."/>
            <person name="Kalinowski J."/>
            <person name="Ruckert C."/>
        </authorList>
    </citation>
    <scope>NUCLEOTIDE SEQUENCE</scope>
    <source>
        <strain evidence="10">CGMCC 1.15760</strain>
    </source>
</reference>
<organism evidence="10 11">
    <name type="scientific">Lysinibacillus alkalisoli</name>
    <dbReference type="NCBI Taxonomy" id="1911548"/>
    <lineage>
        <taxon>Bacteria</taxon>
        <taxon>Bacillati</taxon>
        <taxon>Bacillota</taxon>
        <taxon>Bacilli</taxon>
        <taxon>Bacillales</taxon>
        <taxon>Bacillaceae</taxon>
        <taxon>Lysinibacillus</taxon>
    </lineage>
</organism>
<dbReference type="InterPro" id="IPR011650">
    <property type="entry name" value="Peptidase_M20_dimer"/>
</dbReference>
<dbReference type="SUPFAM" id="SSF53187">
    <property type="entry name" value="Zn-dependent exopeptidases"/>
    <property type="match status" value="1"/>
</dbReference>
<gene>
    <name evidence="10" type="ORF">GCM10007425_26050</name>
</gene>
<dbReference type="Gene3D" id="3.30.70.360">
    <property type="match status" value="2"/>
</dbReference>
<dbReference type="PANTHER" id="PTHR43808">
    <property type="entry name" value="ACETYLORNITHINE DEACETYLASE"/>
    <property type="match status" value="1"/>
</dbReference>
<dbReference type="PANTHER" id="PTHR43808:SF31">
    <property type="entry name" value="N-ACETYL-L-CITRULLINE DEACETYLASE"/>
    <property type="match status" value="1"/>
</dbReference>
<name>A0A917LJC8_9BACI</name>
<dbReference type="GO" id="GO:0006526">
    <property type="term" value="P:L-arginine biosynthetic process"/>
    <property type="evidence" value="ECO:0007669"/>
    <property type="project" value="TreeGrafter"/>
</dbReference>
<evidence type="ECO:0000256" key="1">
    <source>
        <dbReference type="ARBA" id="ARBA00001947"/>
    </source>
</evidence>
<evidence type="ECO:0000313" key="10">
    <source>
        <dbReference type="EMBL" id="GGG30200.1"/>
    </source>
</evidence>
<dbReference type="Pfam" id="PF01546">
    <property type="entry name" value="Peptidase_M20"/>
    <property type="match status" value="1"/>
</dbReference>
<dbReference type="GO" id="GO:0008237">
    <property type="term" value="F:metallopeptidase activity"/>
    <property type="evidence" value="ECO:0007669"/>
    <property type="project" value="UniProtKB-KW"/>
</dbReference>
<evidence type="ECO:0000256" key="5">
    <source>
        <dbReference type="ARBA" id="ARBA00022801"/>
    </source>
</evidence>
<reference evidence="10" key="2">
    <citation type="submission" date="2020-09" db="EMBL/GenBank/DDBJ databases">
        <authorList>
            <person name="Sun Q."/>
            <person name="Zhou Y."/>
        </authorList>
    </citation>
    <scope>NUCLEOTIDE SEQUENCE</scope>
    <source>
        <strain evidence="10">CGMCC 1.15760</strain>
    </source>
</reference>
<keyword evidence="11" id="KW-1185">Reference proteome</keyword>
<dbReference type="Pfam" id="PF07687">
    <property type="entry name" value="M20_dimer"/>
    <property type="match status" value="1"/>
</dbReference>
<evidence type="ECO:0000259" key="9">
    <source>
        <dbReference type="Pfam" id="PF07687"/>
    </source>
</evidence>
<dbReference type="InterPro" id="IPR002933">
    <property type="entry name" value="Peptidase_M20"/>
</dbReference>
<dbReference type="Proteomes" id="UP000616608">
    <property type="component" value="Unassembled WGS sequence"/>
</dbReference>
<dbReference type="AlphaFoldDB" id="A0A917LJC8"/>
<proteinExistence type="inferred from homology"/>
<dbReference type="EMBL" id="BMJT01000009">
    <property type="protein sequence ID" value="GGG30200.1"/>
    <property type="molecule type" value="Genomic_DNA"/>
</dbReference>
<evidence type="ECO:0000256" key="7">
    <source>
        <dbReference type="ARBA" id="ARBA00022997"/>
    </source>
</evidence>
<keyword evidence="7" id="KW-0224">Dipeptidase</keyword>
<dbReference type="InterPro" id="IPR010964">
    <property type="entry name" value="M20A_pepV-rel"/>
</dbReference>
<comment type="cofactor">
    <cofactor evidence="1">
        <name>Zn(2+)</name>
        <dbReference type="ChEBI" id="CHEBI:29105"/>
    </cofactor>
</comment>
<dbReference type="GO" id="GO:0006508">
    <property type="term" value="P:proteolysis"/>
    <property type="evidence" value="ECO:0007669"/>
    <property type="project" value="UniProtKB-KW"/>
</dbReference>
<comment type="caution">
    <text evidence="10">The sequence shown here is derived from an EMBL/GenBank/DDBJ whole genome shotgun (WGS) entry which is preliminary data.</text>
</comment>
<evidence type="ECO:0000256" key="4">
    <source>
        <dbReference type="ARBA" id="ARBA00022723"/>
    </source>
</evidence>
<keyword evidence="8" id="KW-0482">Metalloprotease</keyword>
<evidence type="ECO:0000256" key="8">
    <source>
        <dbReference type="ARBA" id="ARBA00023049"/>
    </source>
</evidence>
<keyword evidence="6" id="KW-0862">Zinc</keyword>
<dbReference type="GO" id="GO:0016805">
    <property type="term" value="F:dipeptidase activity"/>
    <property type="evidence" value="ECO:0007669"/>
    <property type="project" value="UniProtKB-KW"/>
</dbReference>
<evidence type="ECO:0000313" key="11">
    <source>
        <dbReference type="Proteomes" id="UP000616608"/>
    </source>
</evidence>
<accession>A0A917LJC8</accession>
<dbReference type="RefSeq" id="WP_188615504.1">
    <property type="nucleotide sequence ID" value="NZ_BMJT01000009.1"/>
</dbReference>
<evidence type="ECO:0000256" key="3">
    <source>
        <dbReference type="ARBA" id="ARBA00022670"/>
    </source>
</evidence>
<dbReference type="NCBIfam" id="NF005591">
    <property type="entry name" value="PRK07318.1"/>
    <property type="match status" value="1"/>
</dbReference>
<dbReference type="GO" id="GO:0008270">
    <property type="term" value="F:zinc ion binding"/>
    <property type="evidence" value="ECO:0007669"/>
    <property type="project" value="InterPro"/>
</dbReference>